<dbReference type="GO" id="GO:0016491">
    <property type="term" value="F:oxidoreductase activity"/>
    <property type="evidence" value="ECO:0007669"/>
    <property type="project" value="InterPro"/>
</dbReference>
<dbReference type="Proteomes" id="UP000190065">
    <property type="component" value="Unassembled WGS sequence"/>
</dbReference>
<evidence type="ECO:0000313" key="7">
    <source>
        <dbReference type="EMBL" id="SJZ42438.1"/>
    </source>
</evidence>
<gene>
    <name evidence="7" type="ORF">SAMN02745202_00079</name>
</gene>
<dbReference type="PANTHER" id="PTHR46091">
    <property type="entry name" value="BLR7054 PROTEIN"/>
    <property type="match status" value="1"/>
</dbReference>
<dbReference type="PANTHER" id="PTHR46091:SF3">
    <property type="entry name" value="AMINE OXIDASE DOMAIN-CONTAINING PROTEIN"/>
    <property type="match status" value="1"/>
</dbReference>
<organism evidence="7 8">
    <name type="scientific">Segatella oulorum</name>
    <dbReference type="NCBI Taxonomy" id="28136"/>
    <lineage>
        <taxon>Bacteria</taxon>
        <taxon>Pseudomonadati</taxon>
        <taxon>Bacteroidota</taxon>
        <taxon>Bacteroidia</taxon>
        <taxon>Bacteroidales</taxon>
        <taxon>Prevotellaceae</taxon>
        <taxon>Segatella</taxon>
    </lineage>
</organism>
<protein>
    <submittedName>
        <fullName evidence="7">Flavin containing amine oxidoreductase</fullName>
    </submittedName>
</protein>
<dbReference type="InterPro" id="IPR002937">
    <property type="entry name" value="Amino_oxidase"/>
</dbReference>
<dbReference type="eggNOG" id="COG1233">
    <property type="taxonomic scope" value="Bacteria"/>
</dbReference>
<reference evidence="7 8" key="1">
    <citation type="submission" date="2017-02" db="EMBL/GenBank/DDBJ databases">
        <authorList>
            <person name="Peterson S.W."/>
        </authorList>
    </citation>
    <scope>NUCLEOTIDE SEQUENCE [LARGE SCALE GENOMIC DNA]</scope>
    <source>
        <strain evidence="7 8">ATCC 43324</strain>
    </source>
</reference>
<dbReference type="STRING" id="28136.SAMN02745202_00079"/>
<keyword evidence="1" id="KW-0285">Flavoprotein</keyword>
<evidence type="ECO:0000256" key="4">
    <source>
        <dbReference type="ARBA" id="ARBA00022857"/>
    </source>
</evidence>
<proteinExistence type="predicted"/>
<sequence length="514" mass="57355">MKQRVLIIGGGLGGLFSGAILAKEGLEVTVLEKNKIIGGGLQSFRMWGEDFDTGMHIIGGMRPGGNIYRLCSYLGIIDQVCVRDVDHDCTDRLYFAEDQRYYTIAEGKNTFVETLSRQFPHEHDGLKAYVEALFRLSEEVDLFYLRPSKDLIPMHSAQFNMSAEAFIAQYINDKKLRSVLAYMNPLYGGRAQQTPAYVHAIISVLYINGPSRFVGGSLRFAHLLAETIQRHGGKVLGATEVTHIGVTDRQVTCVETADGQHFEAEYYISAIHPCALLKVIDSDAFTKAYRTRLETIPNSYSAFSLYVKLKPNSFPYINHSEYFMTRYADIWQFGRDDKPWPLGFLFMTPPNEGQGAFASKVLVTAPMAFSQVEAWEQTTIGHRTADYRQWKEQQCNQLLAMVEVLHPGFSTCIEAVNTASPLTIRDFYGAKEGGICGYSKDCNNLALSQLPVVTKVSNLFLTGQNNNLHGFCGVPLTAIQTCEAILGRNYVLNQLNHETANSTLSVPRDDARLG</sequence>
<feature type="domain" description="Amine oxidase" evidence="6">
    <location>
        <begin position="13"/>
        <end position="277"/>
    </location>
</feature>
<dbReference type="InterPro" id="IPR052206">
    <property type="entry name" value="Retinol_saturase"/>
</dbReference>
<dbReference type="Pfam" id="PF01593">
    <property type="entry name" value="Amino_oxidase"/>
    <property type="match status" value="1"/>
</dbReference>
<dbReference type="AlphaFoldDB" id="A0A1T4KJ52"/>
<dbReference type="SUPFAM" id="SSF51905">
    <property type="entry name" value="FAD/NAD(P)-binding domain"/>
    <property type="match status" value="1"/>
</dbReference>
<evidence type="ECO:0000259" key="6">
    <source>
        <dbReference type="Pfam" id="PF01593"/>
    </source>
</evidence>
<dbReference type="RefSeq" id="WP_025069744.1">
    <property type="nucleotide sequence ID" value="NZ_FUXK01000001.1"/>
</dbReference>
<evidence type="ECO:0000256" key="1">
    <source>
        <dbReference type="ARBA" id="ARBA00022630"/>
    </source>
</evidence>
<keyword evidence="2" id="KW-0732">Signal</keyword>
<name>A0A1T4KJ52_9BACT</name>
<accession>A0A1T4KJ52</accession>
<evidence type="ECO:0000256" key="5">
    <source>
        <dbReference type="ARBA" id="ARBA00023027"/>
    </source>
</evidence>
<keyword evidence="5" id="KW-0520">NAD</keyword>
<keyword evidence="4" id="KW-0521">NADP</keyword>
<keyword evidence="3" id="KW-0274">FAD</keyword>
<evidence type="ECO:0000256" key="3">
    <source>
        <dbReference type="ARBA" id="ARBA00022827"/>
    </source>
</evidence>
<evidence type="ECO:0000256" key="2">
    <source>
        <dbReference type="ARBA" id="ARBA00022729"/>
    </source>
</evidence>
<dbReference type="EMBL" id="FUXK01000001">
    <property type="protein sequence ID" value="SJZ42438.1"/>
    <property type="molecule type" value="Genomic_DNA"/>
</dbReference>
<dbReference type="Gene3D" id="3.50.50.60">
    <property type="entry name" value="FAD/NAD(P)-binding domain"/>
    <property type="match status" value="2"/>
</dbReference>
<evidence type="ECO:0000313" key="8">
    <source>
        <dbReference type="Proteomes" id="UP000190065"/>
    </source>
</evidence>
<dbReference type="InterPro" id="IPR036188">
    <property type="entry name" value="FAD/NAD-bd_sf"/>
</dbReference>